<comment type="subcellular location">
    <subcellularLocation>
        <location evidence="1">Cell membrane</location>
        <topology evidence="1">Multi-pass membrane protein</topology>
    </subcellularLocation>
</comment>
<dbReference type="SUPFAM" id="SSF52540">
    <property type="entry name" value="P-loop containing nucleoside triphosphate hydrolases"/>
    <property type="match status" value="1"/>
</dbReference>
<dbReference type="OrthoDB" id="9806127at2"/>
<dbReference type="PROSITE" id="PS00211">
    <property type="entry name" value="ABC_TRANSPORTER_1"/>
    <property type="match status" value="1"/>
</dbReference>
<dbReference type="InterPro" id="IPR036640">
    <property type="entry name" value="ABC1_TM_sf"/>
</dbReference>
<dbReference type="PATRIC" id="fig|42256.3.peg.1367"/>
<feature type="region of interest" description="Disordered" evidence="7">
    <location>
        <begin position="568"/>
        <end position="592"/>
    </location>
</feature>
<dbReference type="Gene3D" id="1.20.1560.10">
    <property type="entry name" value="ABC transporter type 1, transmembrane domain"/>
    <property type="match status" value="1"/>
</dbReference>
<keyword evidence="3" id="KW-0547">Nucleotide-binding</keyword>
<dbReference type="Gene3D" id="3.40.50.300">
    <property type="entry name" value="P-loop containing nucleotide triphosphate hydrolases"/>
    <property type="match status" value="1"/>
</dbReference>
<organism evidence="11 13">
    <name type="scientific">Rubrobacter radiotolerans</name>
    <name type="common">Arthrobacter radiotolerans</name>
    <dbReference type="NCBI Taxonomy" id="42256"/>
    <lineage>
        <taxon>Bacteria</taxon>
        <taxon>Bacillati</taxon>
        <taxon>Actinomycetota</taxon>
        <taxon>Rubrobacteria</taxon>
        <taxon>Rubrobacterales</taxon>
        <taxon>Rubrobacteraceae</taxon>
        <taxon>Rubrobacter</taxon>
    </lineage>
</organism>
<dbReference type="InterPro" id="IPR003439">
    <property type="entry name" value="ABC_transporter-like_ATP-bd"/>
</dbReference>
<evidence type="ECO:0000256" key="1">
    <source>
        <dbReference type="ARBA" id="ARBA00004651"/>
    </source>
</evidence>
<reference evidence="12" key="2">
    <citation type="submission" date="2023-11" db="EMBL/GenBank/DDBJ databases">
        <title>MicrobeMod: A computational toolkit for identifying prokaryotic methylation and restriction-modification with nanopore sequencing.</title>
        <authorList>
            <person name="Crits-Christoph A."/>
            <person name="Kang S.C."/>
            <person name="Lee H."/>
            <person name="Ostrov N."/>
        </authorList>
    </citation>
    <scope>NUCLEOTIDE SEQUENCE</scope>
    <source>
        <strain evidence="12">ATCC 51242</strain>
    </source>
</reference>
<dbReference type="InterPro" id="IPR039421">
    <property type="entry name" value="Type_1_exporter"/>
</dbReference>
<dbReference type="HOGENOM" id="CLU_000604_84_9_11"/>
<sequence length="592" mass="61116">MGARPGRRDGAPGVTTVRGLWLLLGEAGARRRAALGLLFACVAAGASVGLVALAGWFIAASALAGIAGAATFVVAYPSSGIRAFAALRVVFRYLERLTNHRVTFSLLSLLRVRFFFRALALPRERFARYRSGDLLGRVTSDVDALDGVFPRVAVPTLAALVVCVGAVGLLAYHSLLLAAVLAAGCVLAGVVAPFLAARLARGAGAGISSSRASLTTELVETLEGLPEVRSYGAGDLVAARLGAAVDSLARAERRAKRVDAAGVSAGTLVAQGTVLGVLLLGVPLAVAGGISGPVLALVALLALGTFELLGTLPTAYRALGVSRAASQRLGEVFDGPEPESAGRRAFPTRSDGLGAGVSVREVRFRYRGAERLALDGFSFDAEPGSFVALVGPSGSGKSTLLGLLAGELRAGSGSVCYGGVPVEEISPSALTSRVAYAAQDEHLFDATLRDNLALAEPSASDEVLLYVLDLVGLADFYRGLEAGLDTPLGEGGREVSGGQRRRIAVARALLRRPDVLLLDEPTGSLDRKTARAMVRRIRENLPRATVVLATHDPDLVLDAVPEARVVRVGGSGGLSGDEPATDRGGKVRSRGL</sequence>
<dbReference type="Proteomes" id="UP001281130">
    <property type="component" value="Unassembled WGS sequence"/>
</dbReference>
<dbReference type="AlphaFoldDB" id="A0A023X2T3"/>
<dbReference type="GO" id="GO:0005524">
    <property type="term" value="F:ATP binding"/>
    <property type="evidence" value="ECO:0007669"/>
    <property type="project" value="UniProtKB-KW"/>
</dbReference>
<dbReference type="PROSITE" id="PS50893">
    <property type="entry name" value="ABC_TRANSPORTER_2"/>
    <property type="match status" value="1"/>
</dbReference>
<protein>
    <submittedName>
        <fullName evidence="11">CydC: thiol reductant ABC exporter, CydC subunit</fullName>
    </submittedName>
    <submittedName>
        <fullName evidence="12">Thiol reductant ABC exporter subunit CydC</fullName>
    </submittedName>
</protein>
<dbReference type="InterPro" id="IPR027417">
    <property type="entry name" value="P-loop_NTPase"/>
</dbReference>
<dbReference type="EMBL" id="JAWXXX010000001">
    <property type="protein sequence ID" value="MDX5894040.1"/>
    <property type="molecule type" value="Genomic_DNA"/>
</dbReference>
<dbReference type="EMBL" id="CP007514">
    <property type="protein sequence ID" value="AHY46633.1"/>
    <property type="molecule type" value="Genomic_DNA"/>
</dbReference>
<accession>A0A023X2T3</accession>
<evidence type="ECO:0000313" key="11">
    <source>
        <dbReference type="EMBL" id="AHY46633.1"/>
    </source>
</evidence>
<dbReference type="InterPro" id="IPR014223">
    <property type="entry name" value="ABC_CydC/D"/>
</dbReference>
<dbReference type="PROSITE" id="PS50929">
    <property type="entry name" value="ABC_TM1F"/>
    <property type="match status" value="1"/>
</dbReference>
<feature type="transmembrane region" description="Helical" evidence="8">
    <location>
        <begin position="33"/>
        <end position="59"/>
    </location>
</feature>
<feature type="transmembrane region" description="Helical" evidence="8">
    <location>
        <begin position="294"/>
        <end position="319"/>
    </location>
</feature>
<evidence type="ECO:0000256" key="8">
    <source>
        <dbReference type="SAM" id="Phobius"/>
    </source>
</evidence>
<feature type="domain" description="ABC transmembrane type-1" evidence="10">
    <location>
        <begin position="34"/>
        <end position="319"/>
    </location>
</feature>
<proteinExistence type="predicted"/>
<dbReference type="Pfam" id="PF00664">
    <property type="entry name" value="ABC_membrane"/>
    <property type="match status" value="1"/>
</dbReference>
<dbReference type="eggNOG" id="COG4987">
    <property type="taxonomic scope" value="Bacteria"/>
</dbReference>
<evidence type="ECO:0000256" key="6">
    <source>
        <dbReference type="ARBA" id="ARBA00023136"/>
    </source>
</evidence>
<dbReference type="Proteomes" id="UP000025229">
    <property type="component" value="Chromosome"/>
</dbReference>
<reference evidence="11 13" key="1">
    <citation type="submission" date="2014-03" db="EMBL/GenBank/DDBJ databases">
        <title>Complete genome sequence of the Radio-Resistant Rubrobacter radiotolerans RSPS-4.</title>
        <authorList>
            <person name="Egas C.C."/>
            <person name="Barroso C.C."/>
            <person name="Froufe H.J.C."/>
            <person name="Pacheco J.J."/>
            <person name="Albuquerque L.L."/>
            <person name="da Costa M.M.S."/>
        </authorList>
    </citation>
    <scope>NUCLEOTIDE SEQUENCE [LARGE SCALE GENOMIC DNA]</scope>
    <source>
        <strain evidence="11 13">RSPS-4</strain>
    </source>
</reference>
<feature type="transmembrane region" description="Helical" evidence="8">
    <location>
        <begin position="152"/>
        <end position="172"/>
    </location>
</feature>
<evidence type="ECO:0000313" key="13">
    <source>
        <dbReference type="Proteomes" id="UP000025229"/>
    </source>
</evidence>
<keyword evidence="6 8" id="KW-0472">Membrane</keyword>
<dbReference type="GO" id="GO:0140359">
    <property type="term" value="F:ABC-type transporter activity"/>
    <property type="evidence" value="ECO:0007669"/>
    <property type="project" value="InterPro"/>
</dbReference>
<dbReference type="KEGG" id="rrd:RradSPS_1350"/>
<dbReference type="NCBIfam" id="TIGR02868">
    <property type="entry name" value="CydC"/>
    <property type="match status" value="1"/>
</dbReference>
<keyword evidence="4" id="KW-0067">ATP-binding</keyword>
<feature type="domain" description="ABC transporter" evidence="9">
    <location>
        <begin position="357"/>
        <end position="588"/>
    </location>
</feature>
<dbReference type="SUPFAM" id="SSF90123">
    <property type="entry name" value="ABC transporter transmembrane region"/>
    <property type="match status" value="1"/>
</dbReference>
<evidence type="ECO:0000256" key="4">
    <source>
        <dbReference type="ARBA" id="ARBA00022840"/>
    </source>
</evidence>
<dbReference type="GO" id="GO:0034775">
    <property type="term" value="P:glutathione transmembrane transport"/>
    <property type="evidence" value="ECO:0007669"/>
    <property type="project" value="InterPro"/>
</dbReference>
<dbReference type="InterPro" id="IPR011527">
    <property type="entry name" value="ABC1_TM_dom"/>
</dbReference>
<keyword evidence="2 8" id="KW-0812">Transmembrane</keyword>
<dbReference type="GO" id="GO:0005886">
    <property type="term" value="C:plasma membrane"/>
    <property type="evidence" value="ECO:0007669"/>
    <property type="project" value="UniProtKB-SubCell"/>
</dbReference>
<dbReference type="InterPro" id="IPR017871">
    <property type="entry name" value="ABC_transporter-like_CS"/>
</dbReference>
<dbReference type="Pfam" id="PF00005">
    <property type="entry name" value="ABC_tran"/>
    <property type="match status" value="1"/>
</dbReference>
<feature type="transmembrane region" description="Helical" evidence="8">
    <location>
        <begin position="65"/>
        <end position="91"/>
    </location>
</feature>
<dbReference type="GO" id="GO:0034040">
    <property type="term" value="F:ATPase-coupled lipid transmembrane transporter activity"/>
    <property type="evidence" value="ECO:0007669"/>
    <property type="project" value="TreeGrafter"/>
</dbReference>
<gene>
    <name evidence="12" type="primary">cydC</name>
    <name evidence="11" type="ORF">RradSPS_1350</name>
    <name evidence="12" type="ORF">SIL72_08365</name>
</gene>
<evidence type="ECO:0000259" key="10">
    <source>
        <dbReference type="PROSITE" id="PS50929"/>
    </source>
</evidence>
<evidence type="ECO:0000313" key="12">
    <source>
        <dbReference type="EMBL" id="MDX5894040.1"/>
    </source>
</evidence>
<dbReference type="InterPro" id="IPR003593">
    <property type="entry name" value="AAA+_ATPase"/>
</dbReference>
<keyword evidence="5 8" id="KW-1133">Transmembrane helix</keyword>
<dbReference type="GO" id="GO:0016887">
    <property type="term" value="F:ATP hydrolysis activity"/>
    <property type="evidence" value="ECO:0007669"/>
    <property type="project" value="InterPro"/>
</dbReference>
<evidence type="ECO:0000256" key="5">
    <source>
        <dbReference type="ARBA" id="ARBA00022989"/>
    </source>
</evidence>
<keyword evidence="13" id="KW-1185">Reference proteome</keyword>
<dbReference type="GO" id="GO:0045454">
    <property type="term" value="P:cell redox homeostasis"/>
    <property type="evidence" value="ECO:0007669"/>
    <property type="project" value="InterPro"/>
</dbReference>
<dbReference type="SMART" id="SM00382">
    <property type="entry name" value="AAA"/>
    <property type="match status" value="1"/>
</dbReference>
<evidence type="ECO:0000256" key="7">
    <source>
        <dbReference type="SAM" id="MobiDB-lite"/>
    </source>
</evidence>
<dbReference type="RefSeq" id="WP_051589478.1">
    <property type="nucleotide sequence ID" value="NZ_CP007514.1"/>
</dbReference>
<evidence type="ECO:0000259" key="9">
    <source>
        <dbReference type="PROSITE" id="PS50893"/>
    </source>
</evidence>
<dbReference type="PANTHER" id="PTHR24221">
    <property type="entry name" value="ATP-BINDING CASSETTE SUB-FAMILY B"/>
    <property type="match status" value="1"/>
</dbReference>
<name>A0A023X2T3_RUBRA</name>
<feature type="transmembrane region" description="Helical" evidence="8">
    <location>
        <begin position="178"/>
        <end position="200"/>
    </location>
</feature>
<evidence type="ECO:0000256" key="3">
    <source>
        <dbReference type="ARBA" id="ARBA00022741"/>
    </source>
</evidence>
<dbReference type="PANTHER" id="PTHR24221:SF654">
    <property type="entry name" value="ATP-BINDING CASSETTE SUB-FAMILY B MEMBER 6"/>
    <property type="match status" value="1"/>
</dbReference>
<feature type="transmembrane region" description="Helical" evidence="8">
    <location>
        <begin position="260"/>
        <end position="282"/>
    </location>
</feature>
<dbReference type="STRING" id="42256.RradSPS_1350"/>
<evidence type="ECO:0000256" key="2">
    <source>
        <dbReference type="ARBA" id="ARBA00022692"/>
    </source>
</evidence>